<dbReference type="SUPFAM" id="SSF161098">
    <property type="entry name" value="MetI-like"/>
    <property type="match status" value="1"/>
</dbReference>
<comment type="similarity">
    <text evidence="7">Belongs to the binding-protein-dependent transport system permease family.</text>
</comment>
<dbReference type="CDD" id="cd06261">
    <property type="entry name" value="TM_PBP2"/>
    <property type="match status" value="1"/>
</dbReference>
<dbReference type="EMBL" id="CP032412">
    <property type="protein sequence ID" value="AYB45664.1"/>
    <property type="molecule type" value="Genomic_DNA"/>
</dbReference>
<evidence type="ECO:0000256" key="5">
    <source>
        <dbReference type="ARBA" id="ARBA00022989"/>
    </source>
</evidence>
<feature type="transmembrane region" description="Helical" evidence="7">
    <location>
        <begin position="260"/>
        <end position="281"/>
    </location>
</feature>
<organism evidence="9 10">
    <name type="scientific">Paenibacillus lautus</name>
    <name type="common">Bacillus lautus</name>
    <dbReference type="NCBI Taxonomy" id="1401"/>
    <lineage>
        <taxon>Bacteria</taxon>
        <taxon>Bacillati</taxon>
        <taxon>Bacillota</taxon>
        <taxon>Bacilli</taxon>
        <taxon>Bacillales</taxon>
        <taxon>Paenibacillaceae</taxon>
        <taxon>Paenibacillus</taxon>
    </lineage>
</organism>
<evidence type="ECO:0000256" key="7">
    <source>
        <dbReference type="RuleBase" id="RU363032"/>
    </source>
</evidence>
<dbReference type="PANTHER" id="PTHR43744:SF8">
    <property type="entry name" value="SN-GLYCEROL-3-PHOSPHATE TRANSPORT SYSTEM PERMEASE PROTEIN UGPE"/>
    <property type="match status" value="1"/>
</dbReference>
<dbReference type="Proteomes" id="UP000266552">
    <property type="component" value="Chromosome"/>
</dbReference>
<dbReference type="PANTHER" id="PTHR43744">
    <property type="entry name" value="ABC TRANSPORTER PERMEASE PROTEIN MG189-RELATED-RELATED"/>
    <property type="match status" value="1"/>
</dbReference>
<gene>
    <name evidence="9" type="ORF">D5F53_21220</name>
</gene>
<evidence type="ECO:0000313" key="9">
    <source>
        <dbReference type="EMBL" id="AYB45664.1"/>
    </source>
</evidence>
<keyword evidence="5 7" id="KW-1133">Transmembrane helix</keyword>
<evidence type="ECO:0000256" key="1">
    <source>
        <dbReference type="ARBA" id="ARBA00004651"/>
    </source>
</evidence>
<keyword evidence="4 7" id="KW-0812">Transmembrane</keyword>
<keyword evidence="10" id="KW-1185">Reference proteome</keyword>
<feature type="transmembrane region" description="Helical" evidence="7">
    <location>
        <begin position="96"/>
        <end position="115"/>
    </location>
</feature>
<keyword evidence="2 7" id="KW-0813">Transport</keyword>
<evidence type="ECO:0000256" key="6">
    <source>
        <dbReference type="ARBA" id="ARBA00023136"/>
    </source>
</evidence>
<dbReference type="GO" id="GO:0055085">
    <property type="term" value="P:transmembrane transport"/>
    <property type="evidence" value="ECO:0007669"/>
    <property type="project" value="InterPro"/>
</dbReference>
<dbReference type="InterPro" id="IPR035906">
    <property type="entry name" value="MetI-like_sf"/>
</dbReference>
<dbReference type="PROSITE" id="PS50928">
    <property type="entry name" value="ABC_TM1"/>
    <property type="match status" value="1"/>
</dbReference>
<proteinExistence type="inferred from homology"/>
<feature type="domain" description="ABC transmembrane type-1" evidence="8">
    <location>
        <begin position="92"/>
        <end position="282"/>
    </location>
</feature>
<dbReference type="Gene3D" id="1.10.3720.10">
    <property type="entry name" value="MetI-like"/>
    <property type="match status" value="1"/>
</dbReference>
<name>A0A385TSC9_PAELA</name>
<accession>A0A385TSC9</accession>
<keyword evidence="3" id="KW-1003">Cell membrane</keyword>
<dbReference type="Pfam" id="PF00528">
    <property type="entry name" value="BPD_transp_1"/>
    <property type="match status" value="1"/>
</dbReference>
<sequence>MQTEVRPELRGTLNPADIRVKRRARFNWIDVFRFIILAIGAIAMLFPLFWMVTIALKSNNDVFKIPPEWFPREFHWSNFVTGTKEINFWQTFGNSLFIAITCTIGQIISSVLVGYGLARLKFPGRKLWFSLFIGSLMLPGFVGMIPMFNLYTSIGWYDSWLPIIVPAFFGNATFSFLFVQYLRTISVSFDEAAKIDGASDLYVLLKVLVPMSMPVIMTMVIFAFQGAWNQYLEPLLYIIDPSKWTLSLAMATYTGTYATAWNLFMAADLIYILPMLLLFFFGQKFFMQGLGSMNSAGLK</sequence>
<dbReference type="AlphaFoldDB" id="A0A385TSC9"/>
<evidence type="ECO:0000313" key="10">
    <source>
        <dbReference type="Proteomes" id="UP000266552"/>
    </source>
</evidence>
<evidence type="ECO:0000256" key="3">
    <source>
        <dbReference type="ARBA" id="ARBA00022475"/>
    </source>
</evidence>
<feature type="transmembrane region" description="Helical" evidence="7">
    <location>
        <begin position="127"/>
        <end position="148"/>
    </location>
</feature>
<evidence type="ECO:0000256" key="4">
    <source>
        <dbReference type="ARBA" id="ARBA00022692"/>
    </source>
</evidence>
<protein>
    <submittedName>
        <fullName evidence="9">Carbohydrate ABC transporter permease</fullName>
    </submittedName>
</protein>
<dbReference type="GO" id="GO:0005886">
    <property type="term" value="C:plasma membrane"/>
    <property type="evidence" value="ECO:0007669"/>
    <property type="project" value="UniProtKB-SubCell"/>
</dbReference>
<feature type="transmembrane region" description="Helical" evidence="7">
    <location>
        <begin position="203"/>
        <end position="228"/>
    </location>
</feature>
<dbReference type="InterPro" id="IPR000515">
    <property type="entry name" value="MetI-like"/>
</dbReference>
<dbReference type="RefSeq" id="WP_119849365.1">
    <property type="nucleotide sequence ID" value="NZ_CP032412.1"/>
</dbReference>
<evidence type="ECO:0000259" key="8">
    <source>
        <dbReference type="PROSITE" id="PS50928"/>
    </source>
</evidence>
<feature type="transmembrane region" description="Helical" evidence="7">
    <location>
        <begin position="160"/>
        <end position="182"/>
    </location>
</feature>
<evidence type="ECO:0000256" key="2">
    <source>
        <dbReference type="ARBA" id="ARBA00022448"/>
    </source>
</evidence>
<dbReference type="KEGG" id="plw:D5F53_21220"/>
<feature type="transmembrane region" description="Helical" evidence="7">
    <location>
        <begin position="31"/>
        <end position="56"/>
    </location>
</feature>
<reference evidence="9 10" key="1">
    <citation type="submission" date="2018-09" db="EMBL/GenBank/DDBJ databases">
        <title>Genome Sequence of Paenibacillus lautus Strain E7593-69, Azo Dye-Degrading Bacteria, Isolated from Commercial Tattoo Inks.</title>
        <authorList>
            <person name="Nho S.W."/>
            <person name="Kim S.-J."/>
            <person name="Kweon O."/>
            <person name="Cerniglia C.E."/>
        </authorList>
    </citation>
    <scope>NUCLEOTIDE SEQUENCE [LARGE SCALE GENOMIC DNA]</scope>
    <source>
        <strain evidence="9 10">E7593-69</strain>
    </source>
</reference>
<comment type="subcellular location">
    <subcellularLocation>
        <location evidence="1 7">Cell membrane</location>
        <topology evidence="1 7">Multi-pass membrane protein</topology>
    </subcellularLocation>
</comment>
<keyword evidence="6 7" id="KW-0472">Membrane</keyword>